<keyword evidence="1" id="KW-0547">Nucleotide-binding</keyword>
<dbReference type="GO" id="GO:0046872">
    <property type="term" value="F:metal ion binding"/>
    <property type="evidence" value="ECO:0007669"/>
    <property type="project" value="InterPro"/>
</dbReference>
<keyword evidence="4" id="KW-1185">Reference proteome</keyword>
<evidence type="ECO:0000256" key="1">
    <source>
        <dbReference type="PROSITE-ProRule" id="PRU00409"/>
    </source>
</evidence>
<evidence type="ECO:0000313" key="4">
    <source>
        <dbReference type="Proteomes" id="UP000076962"/>
    </source>
</evidence>
<accession>A0A176RZY2</accession>
<feature type="domain" description="ATP-grasp" evidence="2">
    <location>
        <begin position="80"/>
        <end position="126"/>
    </location>
</feature>
<protein>
    <recommendedName>
        <fullName evidence="2">ATP-grasp domain-containing protein</fullName>
    </recommendedName>
</protein>
<dbReference type="Gene3D" id="3.30.470.20">
    <property type="entry name" value="ATP-grasp fold, B domain"/>
    <property type="match status" value="1"/>
</dbReference>
<evidence type="ECO:0000313" key="3">
    <source>
        <dbReference type="EMBL" id="OAD21320.1"/>
    </source>
</evidence>
<dbReference type="PROSITE" id="PS50975">
    <property type="entry name" value="ATP_GRASP"/>
    <property type="match status" value="1"/>
</dbReference>
<dbReference type="EMBL" id="LUTY01001716">
    <property type="protein sequence ID" value="OAD21320.1"/>
    <property type="molecule type" value="Genomic_DNA"/>
</dbReference>
<gene>
    <name evidence="3" type="ORF">THIOM_002913</name>
</gene>
<name>A0A176RZY2_9GAMM</name>
<sequence length="165" mass="18252">MAYFGKIVAQWGYPVIVQQALTGEEMNVIGVGDGAGNLPGRVAVKKMSVTELGKIWTGVTIQHPGLLEATQRFVATSRWRGAFEMECIVDQDTVYLIEINPRFPAWVYFATGVGVNLPVMLLKLALGETVETAGEYQAGKLYIRYTDEQICDMARFQNIVTRGES</sequence>
<dbReference type="InterPro" id="IPR011761">
    <property type="entry name" value="ATP-grasp"/>
</dbReference>
<dbReference type="SUPFAM" id="SSF56059">
    <property type="entry name" value="Glutathione synthetase ATP-binding domain-like"/>
    <property type="match status" value="1"/>
</dbReference>
<dbReference type="AlphaFoldDB" id="A0A176RZY2"/>
<comment type="caution">
    <text evidence="3">The sequence shown here is derived from an EMBL/GenBank/DDBJ whole genome shotgun (WGS) entry which is preliminary data.</text>
</comment>
<reference evidence="3 4" key="1">
    <citation type="submission" date="2016-05" db="EMBL/GenBank/DDBJ databases">
        <title>Single-cell genome of chain-forming Candidatus Thiomargarita nelsonii and comparison to other large sulfur-oxidizing bacteria.</title>
        <authorList>
            <person name="Winkel M."/>
            <person name="Salman V."/>
            <person name="Woyke T."/>
            <person name="Schulz-Vogt H."/>
            <person name="Richter M."/>
            <person name="Flood B."/>
            <person name="Bailey J."/>
            <person name="Amann R."/>
            <person name="Mussmann M."/>
        </authorList>
    </citation>
    <scope>NUCLEOTIDE SEQUENCE [LARGE SCALE GENOMIC DNA]</scope>
    <source>
        <strain evidence="3 4">THI036</strain>
    </source>
</reference>
<organism evidence="3 4">
    <name type="scientific">Candidatus Thiomargarita nelsonii</name>
    <dbReference type="NCBI Taxonomy" id="1003181"/>
    <lineage>
        <taxon>Bacteria</taxon>
        <taxon>Pseudomonadati</taxon>
        <taxon>Pseudomonadota</taxon>
        <taxon>Gammaproteobacteria</taxon>
        <taxon>Thiotrichales</taxon>
        <taxon>Thiotrichaceae</taxon>
        <taxon>Thiomargarita</taxon>
    </lineage>
</organism>
<dbReference type="Pfam" id="PF15632">
    <property type="entry name" value="ATPgrasp_Ter"/>
    <property type="match status" value="1"/>
</dbReference>
<dbReference type="PATRIC" id="fig|1003181.4.peg.3945"/>
<evidence type="ECO:0000259" key="2">
    <source>
        <dbReference type="PROSITE" id="PS50975"/>
    </source>
</evidence>
<keyword evidence="1" id="KW-0067">ATP-binding</keyword>
<proteinExistence type="predicted"/>
<dbReference type="GO" id="GO:0005524">
    <property type="term" value="F:ATP binding"/>
    <property type="evidence" value="ECO:0007669"/>
    <property type="project" value="UniProtKB-UniRule"/>
</dbReference>
<dbReference type="Proteomes" id="UP000076962">
    <property type="component" value="Unassembled WGS sequence"/>
</dbReference>